<dbReference type="Proteomes" id="UP000237846">
    <property type="component" value="Unassembled WGS sequence"/>
</dbReference>
<organism evidence="2 3">
    <name type="scientific">Allonocardiopsis opalescens</name>
    <dbReference type="NCBI Taxonomy" id="1144618"/>
    <lineage>
        <taxon>Bacteria</taxon>
        <taxon>Bacillati</taxon>
        <taxon>Actinomycetota</taxon>
        <taxon>Actinomycetes</taxon>
        <taxon>Streptosporangiales</taxon>
        <taxon>Allonocardiopsis</taxon>
    </lineage>
</organism>
<dbReference type="EMBL" id="PVZC01000007">
    <property type="protein sequence ID" value="PRX96515.1"/>
    <property type="molecule type" value="Genomic_DNA"/>
</dbReference>
<reference evidence="2 3" key="1">
    <citation type="submission" date="2018-03" db="EMBL/GenBank/DDBJ databases">
        <title>Genomic Encyclopedia of Archaeal and Bacterial Type Strains, Phase II (KMG-II): from individual species to whole genera.</title>
        <authorList>
            <person name="Goeker M."/>
        </authorList>
    </citation>
    <scope>NUCLEOTIDE SEQUENCE [LARGE SCALE GENOMIC DNA]</scope>
    <source>
        <strain evidence="2 3">DSM 45601</strain>
    </source>
</reference>
<proteinExistence type="predicted"/>
<dbReference type="AlphaFoldDB" id="A0A2T0PY86"/>
<evidence type="ECO:0000259" key="1">
    <source>
        <dbReference type="Pfam" id="PF14399"/>
    </source>
</evidence>
<keyword evidence="3" id="KW-1185">Reference proteome</keyword>
<gene>
    <name evidence="2" type="ORF">CLV72_10738</name>
</gene>
<evidence type="ECO:0000313" key="2">
    <source>
        <dbReference type="EMBL" id="PRX96515.1"/>
    </source>
</evidence>
<protein>
    <submittedName>
        <fullName evidence="2">Butirosin biosynthesis protein H-like</fullName>
    </submittedName>
</protein>
<accession>A0A2T0PY86</accession>
<feature type="domain" description="Butirosin biosynthesis protein H N-terminal" evidence="1">
    <location>
        <begin position="10"/>
        <end position="135"/>
    </location>
</feature>
<dbReference type="Pfam" id="PF14399">
    <property type="entry name" value="BtrH_N"/>
    <property type="match status" value="1"/>
</dbReference>
<comment type="caution">
    <text evidence="2">The sequence shown here is derived from an EMBL/GenBank/DDBJ whole genome shotgun (WGS) entry which is preliminary data.</text>
</comment>
<evidence type="ECO:0000313" key="3">
    <source>
        <dbReference type="Proteomes" id="UP000237846"/>
    </source>
</evidence>
<sequence length="339" mass="36968">MRQWYRDPLSCLQTTLATLLLRAGEDPLGALGLAWEFVYPPGEVHAVEYYWPCRHPGDLARSVLPHHSVTSAWRRAGDADPLGELERALERGVLPIAAVDNFHLPFRPAYQDVHAAHLVVVYDVDRGRGEVGVSDVMPPDHLGPVAAADFLRAWYSPMPHDEQDAFFSGSPTAGGRWLEVHMRTPFPALTPGRLAAALRADSALLTGPDDDGGLRGLRRYTAELVERAETGDGDAVGRVYTFGWAPQAQASLHGELLRRQGAAWGLPDLAEAGRRVEGVAHAWTSLRVAGAHGRRRPRACAPQLKRHAARLDRRYHEAVEAVGLAIDALQPEAMGAVDG</sequence>
<dbReference type="InterPro" id="IPR026935">
    <property type="entry name" value="BtrH_N"/>
</dbReference>
<name>A0A2T0PY86_9ACTN</name>